<dbReference type="InterPro" id="IPR003774">
    <property type="entry name" value="AlgH-like"/>
</dbReference>
<keyword evidence="2" id="KW-1185">Reference proteome</keyword>
<dbReference type="Pfam" id="PF02622">
    <property type="entry name" value="DUF179"/>
    <property type="match status" value="1"/>
</dbReference>
<dbReference type="STRING" id="683125.SAMN05660206_102476"/>
<dbReference type="AlphaFoldDB" id="A0A1I6QQM3"/>
<reference evidence="1 2" key="1">
    <citation type="submission" date="2016-10" db="EMBL/GenBank/DDBJ databases">
        <authorList>
            <person name="de Groot N.N."/>
        </authorList>
    </citation>
    <scope>NUCLEOTIDE SEQUENCE [LARGE SCALE GENOMIC DNA]</scope>
    <source>
        <strain evidence="1 2">DSM 22789</strain>
    </source>
</reference>
<dbReference type="Proteomes" id="UP000198785">
    <property type="component" value="Unassembled WGS sequence"/>
</dbReference>
<gene>
    <name evidence="1" type="ORF">SAMN05660206_102476</name>
</gene>
<dbReference type="RefSeq" id="WP_244525820.1">
    <property type="nucleotide sequence ID" value="NZ_FOZZ01000002.1"/>
</dbReference>
<protein>
    <submittedName>
        <fullName evidence="1">Putative transcriptional regulator</fullName>
    </submittedName>
</protein>
<accession>A0A1I6QQM3</accession>
<evidence type="ECO:0000313" key="1">
    <source>
        <dbReference type="EMBL" id="SFS54662.1"/>
    </source>
</evidence>
<dbReference type="PANTHER" id="PTHR31984:SF17">
    <property type="entry name" value="TRANSCRIPTIONAL REGULATOR"/>
    <property type="match status" value="1"/>
</dbReference>
<proteinExistence type="predicted"/>
<dbReference type="Gene3D" id="3.40.1740.10">
    <property type="entry name" value="VC0467-like"/>
    <property type="match status" value="1"/>
</dbReference>
<organism evidence="1 2">
    <name type="scientific">Sphingobacterium wenxiniae</name>
    <dbReference type="NCBI Taxonomy" id="683125"/>
    <lineage>
        <taxon>Bacteria</taxon>
        <taxon>Pseudomonadati</taxon>
        <taxon>Bacteroidota</taxon>
        <taxon>Sphingobacteriia</taxon>
        <taxon>Sphingobacteriales</taxon>
        <taxon>Sphingobacteriaceae</taxon>
        <taxon>Sphingobacterium</taxon>
    </lineage>
</organism>
<dbReference type="PANTHER" id="PTHR31984">
    <property type="entry name" value="TRANSPORTER, PUTATIVE (DUF179)-RELATED"/>
    <property type="match status" value="1"/>
</dbReference>
<name>A0A1I6QQM3_9SPHI</name>
<dbReference type="EMBL" id="FOZZ01000002">
    <property type="protein sequence ID" value="SFS54662.1"/>
    <property type="molecule type" value="Genomic_DNA"/>
</dbReference>
<sequence length="214" mass="24478">MQKIVIVCNLFYIEKVFITSTQQRNRMFNALKPQKGSLLLSEPFMLDPNFERSVILLCEHDEKDGTMGFVLNHKSNLTLADILQGVENDAFPLYIGGPVQVDALYFIHHCPDKIENSYQLIDDIYLGGDFEQVIFLVNENLIEPQDIKFFIGYAGWEPEQLEGEIQENSWAVHNRFPTDILLLGDGEDLWKQALISMGPKYAHVANFPKSPDLN</sequence>
<evidence type="ECO:0000313" key="2">
    <source>
        <dbReference type="Proteomes" id="UP000198785"/>
    </source>
</evidence>
<dbReference type="SUPFAM" id="SSF143456">
    <property type="entry name" value="VC0467-like"/>
    <property type="match status" value="1"/>
</dbReference>